<dbReference type="PANTHER" id="PTHR36115:SF9">
    <property type="entry name" value="LMO1584 PROTEIN"/>
    <property type="match status" value="1"/>
</dbReference>
<dbReference type="PANTHER" id="PTHR36115">
    <property type="entry name" value="PROLINE-RICH ANTIGEN HOMOLOG-RELATED"/>
    <property type="match status" value="1"/>
</dbReference>
<evidence type="ECO:0000256" key="1">
    <source>
        <dbReference type="ARBA" id="ARBA00004651"/>
    </source>
</evidence>
<gene>
    <name evidence="8" type="ORF">ACFS7Z_19110</name>
</gene>
<keyword evidence="2" id="KW-1003">Cell membrane</keyword>
<keyword evidence="3 6" id="KW-0812">Transmembrane</keyword>
<dbReference type="Pfam" id="PF06271">
    <property type="entry name" value="RDD"/>
    <property type="match status" value="1"/>
</dbReference>
<evidence type="ECO:0000256" key="3">
    <source>
        <dbReference type="ARBA" id="ARBA00022692"/>
    </source>
</evidence>
<organism evidence="8 9">
    <name type="scientific">Pontibacter toksunensis</name>
    <dbReference type="NCBI Taxonomy" id="1332631"/>
    <lineage>
        <taxon>Bacteria</taxon>
        <taxon>Pseudomonadati</taxon>
        <taxon>Bacteroidota</taxon>
        <taxon>Cytophagia</taxon>
        <taxon>Cytophagales</taxon>
        <taxon>Hymenobacteraceae</taxon>
        <taxon>Pontibacter</taxon>
    </lineage>
</organism>
<name>A0ABW6BXE0_9BACT</name>
<proteinExistence type="predicted"/>
<feature type="transmembrane region" description="Helical" evidence="6">
    <location>
        <begin position="58"/>
        <end position="76"/>
    </location>
</feature>
<feature type="transmembrane region" description="Helical" evidence="6">
    <location>
        <begin position="20"/>
        <end position="46"/>
    </location>
</feature>
<protein>
    <submittedName>
        <fullName evidence="8">RDD family protein</fullName>
    </submittedName>
</protein>
<feature type="domain" description="RDD" evidence="7">
    <location>
        <begin position="17"/>
        <end position="144"/>
    </location>
</feature>
<dbReference type="EMBL" id="JBHUOX010000017">
    <property type="protein sequence ID" value="MFD3002490.1"/>
    <property type="molecule type" value="Genomic_DNA"/>
</dbReference>
<evidence type="ECO:0000259" key="7">
    <source>
        <dbReference type="Pfam" id="PF06271"/>
    </source>
</evidence>
<keyword evidence="9" id="KW-1185">Reference proteome</keyword>
<dbReference type="Proteomes" id="UP001597641">
    <property type="component" value="Unassembled WGS sequence"/>
</dbReference>
<evidence type="ECO:0000256" key="5">
    <source>
        <dbReference type="ARBA" id="ARBA00023136"/>
    </source>
</evidence>
<dbReference type="InterPro" id="IPR010432">
    <property type="entry name" value="RDD"/>
</dbReference>
<evidence type="ECO:0000256" key="2">
    <source>
        <dbReference type="ARBA" id="ARBA00022475"/>
    </source>
</evidence>
<comment type="subcellular location">
    <subcellularLocation>
        <location evidence="1">Cell membrane</location>
        <topology evidence="1">Multi-pass membrane protein</topology>
    </subcellularLocation>
</comment>
<evidence type="ECO:0000313" key="9">
    <source>
        <dbReference type="Proteomes" id="UP001597641"/>
    </source>
</evidence>
<accession>A0ABW6BXE0</accession>
<keyword evidence="4 6" id="KW-1133">Transmembrane helix</keyword>
<evidence type="ECO:0000313" key="8">
    <source>
        <dbReference type="EMBL" id="MFD3002490.1"/>
    </source>
</evidence>
<evidence type="ECO:0000256" key="4">
    <source>
        <dbReference type="ARBA" id="ARBA00022989"/>
    </source>
</evidence>
<evidence type="ECO:0000256" key="6">
    <source>
        <dbReference type="SAM" id="Phobius"/>
    </source>
</evidence>
<dbReference type="InterPro" id="IPR051791">
    <property type="entry name" value="Pra-immunoreactive"/>
</dbReference>
<feature type="transmembrane region" description="Helical" evidence="6">
    <location>
        <begin position="112"/>
        <end position="131"/>
    </location>
</feature>
<comment type="caution">
    <text evidence="8">The sequence shown here is derived from an EMBL/GenBank/DDBJ whole genome shotgun (WGS) entry which is preliminary data.</text>
</comment>
<sequence length="153" mass="17570">MELYSQEESRTPVRLGYANFWSRFVAFLIDWILLSVLAAMVILLMGLPLVPEIKDYEARLKINFISLVLGWLYYAGFESSPYQATPGKQVMGIFVTDTEGYDITFYRATGRFFGRILSGLILLFGYIMAVFTERRQTLHDILAKTLVLKHPGR</sequence>
<reference evidence="9" key="1">
    <citation type="journal article" date="2019" name="Int. J. Syst. Evol. Microbiol.">
        <title>The Global Catalogue of Microorganisms (GCM) 10K type strain sequencing project: providing services to taxonomists for standard genome sequencing and annotation.</title>
        <authorList>
            <consortium name="The Broad Institute Genomics Platform"/>
            <consortium name="The Broad Institute Genome Sequencing Center for Infectious Disease"/>
            <person name="Wu L."/>
            <person name="Ma J."/>
        </authorList>
    </citation>
    <scope>NUCLEOTIDE SEQUENCE [LARGE SCALE GENOMIC DNA]</scope>
    <source>
        <strain evidence="9">KCTC 23984</strain>
    </source>
</reference>
<dbReference type="RefSeq" id="WP_377487987.1">
    <property type="nucleotide sequence ID" value="NZ_JBHUOX010000017.1"/>
</dbReference>
<keyword evidence="5 6" id="KW-0472">Membrane</keyword>